<proteinExistence type="inferred from homology"/>
<sequence>MTEMNSGKGMKSKYRNIYDAVKESSYRFPEKTAIIEEEKSITYSELAEKIDIIAGWLKEEFKVKKGERIGVLFVNSIDFYIVFYAIVKLGCIAVMVNTKMQSEEIEYVLKDTDTHCLVLNERWFAKVEKILPDINVDRILTDHVPETKIQGVRSFSIDEILKQKNKRSGSMYTSIQEDDLTAVILHTSGTTGKPKGIMVSHTNMMETAYGYQEALRVSEKDISVLSVPVFHILGLSCVSNMFLYMGGTIVVFEKFDSNKVLGAIEKYHATHFHSVPAVYIKMMHEAERKYNLDSLRIAVCGGAVISNENKEKFYRMAPKASFRIAYGLTETAGSGVLSYRHGDPGREVMNCHITILNEDGSITEYGEGEALCEGSIVTTKIWGREDKDKEILHTGDIIRKEKNGDIFILDRIKDVINRGGEKLFPSLIEPVFLQYPGVEYASVFPVSDEILGEIPAAILVEKENEKINLEEIKKDLPGKIGKFELPQYIEIWKEEDIPVTGNGKVRKKALRQIFEDKLKNN</sequence>
<dbReference type="InterPro" id="IPR045851">
    <property type="entry name" value="AMP-bd_C_sf"/>
</dbReference>
<keyword evidence="3" id="KW-0812">Transmembrane</keyword>
<dbReference type="PANTHER" id="PTHR43201">
    <property type="entry name" value="ACYL-COA SYNTHETASE"/>
    <property type="match status" value="1"/>
</dbReference>
<dbReference type="GO" id="GO:0016874">
    <property type="term" value="F:ligase activity"/>
    <property type="evidence" value="ECO:0007669"/>
    <property type="project" value="UniProtKB-KW"/>
</dbReference>
<dbReference type="Gene3D" id="3.40.50.12780">
    <property type="entry name" value="N-terminal domain of ligase-like"/>
    <property type="match status" value="1"/>
</dbReference>
<keyword evidence="3" id="KW-1133">Transmembrane helix</keyword>
<accession>A0ABR7I1Y4</accession>
<keyword evidence="3" id="KW-0472">Membrane</keyword>
<evidence type="ECO:0000256" key="1">
    <source>
        <dbReference type="ARBA" id="ARBA00006432"/>
    </source>
</evidence>
<gene>
    <name evidence="6" type="ORF">H8Z79_08570</name>
</gene>
<keyword evidence="2 6" id="KW-0436">Ligase</keyword>
<dbReference type="RefSeq" id="WP_187002808.1">
    <property type="nucleotide sequence ID" value="NZ_JACOQE010000004.1"/>
</dbReference>
<feature type="transmembrane region" description="Helical" evidence="3">
    <location>
        <begin position="72"/>
        <end position="96"/>
    </location>
</feature>
<evidence type="ECO:0000256" key="3">
    <source>
        <dbReference type="SAM" id="Phobius"/>
    </source>
</evidence>
<protein>
    <submittedName>
        <fullName evidence="6">Acyl--CoA ligase</fullName>
    </submittedName>
</protein>
<dbReference type="Pfam" id="PF13193">
    <property type="entry name" value="AMP-binding_C"/>
    <property type="match status" value="1"/>
</dbReference>
<dbReference type="Gene3D" id="3.30.300.30">
    <property type="match status" value="1"/>
</dbReference>
<organism evidence="6 7">
    <name type="scientific">Blautia intestinalis</name>
    <dbReference type="NCBI Taxonomy" id="2763028"/>
    <lineage>
        <taxon>Bacteria</taxon>
        <taxon>Bacillati</taxon>
        <taxon>Bacillota</taxon>
        <taxon>Clostridia</taxon>
        <taxon>Lachnospirales</taxon>
        <taxon>Lachnospiraceae</taxon>
        <taxon>Blautia</taxon>
    </lineage>
</organism>
<evidence type="ECO:0000259" key="4">
    <source>
        <dbReference type="Pfam" id="PF00501"/>
    </source>
</evidence>
<reference evidence="6 7" key="1">
    <citation type="submission" date="2020-08" db="EMBL/GenBank/DDBJ databases">
        <title>Genome public.</title>
        <authorList>
            <person name="Liu C."/>
            <person name="Sun Q."/>
        </authorList>
    </citation>
    <scope>NUCLEOTIDE SEQUENCE [LARGE SCALE GENOMIC DNA]</scope>
    <source>
        <strain evidence="6 7">27-44</strain>
    </source>
</reference>
<dbReference type="InterPro" id="IPR020845">
    <property type="entry name" value="AMP-binding_CS"/>
</dbReference>
<evidence type="ECO:0000313" key="6">
    <source>
        <dbReference type="EMBL" id="MBC5740513.1"/>
    </source>
</evidence>
<dbReference type="SUPFAM" id="SSF56801">
    <property type="entry name" value="Acetyl-CoA synthetase-like"/>
    <property type="match status" value="1"/>
</dbReference>
<dbReference type="PANTHER" id="PTHR43201:SF5">
    <property type="entry name" value="MEDIUM-CHAIN ACYL-COA LIGASE ACSF2, MITOCHONDRIAL"/>
    <property type="match status" value="1"/>
</dbReference>
<dbReference type="InterPro" id="IPR025110">
    <property type="entry name" value="AMP-bd_C"/>
</dbReference>
<dbReference type="Proteomes" id="UP000633936">
    <property type="component" value="Unassembled WGS sequence"/>
</dbReference>
<dbReference type="InterPro" id="IPR000873">
    <property type="entry name" value="AMP-dep_synth/lig_dom"/>
</dbReference>
<dbReference type="Pfam" id="PF00501">
    <property type="entry name" value="AMP-binding"/>
    <property type="match status" value="1"/>
</dbReference>
<comment type="similarity">
    <text evidence="1">Belongs to the ATP-dependent AMP-binding enzyme family.</text>
</comment>
<dbReference type="PROSITE" id="PS00455">
    <property type="entry name" value="AMP_BINDING"/>
    <property type="match status" value="1"/>
</dbReference>
<dbReference type="InterPro" id="IPR042099">
    <property type="entry name" value="ANL_N_sf"/>
</dbReference>
<evidence type="ECO:0000313" key="7">
    <source>
        <dbReference type="Proteomes" id="UP000633936"/>
    </source>
</evidence>
<feature type="domain" description="AMP-dependent synthetase/ligase" evidence="4">
    <location>
        <begin position="23"/>
        <end position="378"/>
    </location>
</feature>
<comment type="caution">
    <text evidence="6">The sequence shown here is derived from an EMBL/GenBank/DDBJ whole genome shotgun (WGS) entry which is preliminary data.</text>
</comment>
<dbReference type="EMBL" id="JACOQE010000004">
    <property type="protein sequence ID" value="MBC5740513.1"/>
    <property type="molecule type" value="Genomic_DNA"/>
</dbReference>
<feature type="domain" description="AMP-binding enzyme C-terminal" evidence="5">
    <location>
        <begin position="428"/>
        <end position="504"/>
    </location>
</feature>
<evidence type="ECO:0000256" key="2">
    <source>
        <dbReference type="ARBA" id="ARBA00022598"/>
    </source>
</evidence>
<keyword evidence="7" id="KW-1185">Reference proteome</keyword>
<evidence type="ECO:0000259" key="5">
    <source>
        <dbReference type="Pfam" id="PF13193"/>
    </source>
</evidence>
<name>A0ABR7I1Y4_9FIRM</name>